<keyword evidence="3" id="KW-1185">Reference proteome</keyword>
<dbReference type="Proteomes" id="UP000756132">
    <property type="component" value="Chromosome 1"/>
</dbReference>
<dbReference type="RefSeq" id="XP_047756009.1">
    <property type="nucleotide sequence ID" value="XM_047900044.1"/>
</dbReference>
<evidence type="ECO:0000313" key="2">
    <source>
        <dbReference type="EMBL" id="UJO11643.1"/>
    </source>
</evidence>
<protein>
    <submittedName>
        <fullName evidence="2">Uncharacterized protein</fullName>
    </submittedName>
</protein>
<evidence type="ECO:0000313" key="3">
    <source>
        <dbReference type="Proteomes" id="UP000756132"/>
    </source>
</evidence>
<accession>A0A9Q8L6C8</accession>
<name>A0A9Q8L6C8_PASFU</name>
<gene>
    <name evidence="2" type="ORF">CLAFUR5_00896</name>
</gene>
<feature type="compositionally biased region" description="Polar residues" evidence="1">
    <location>
        <begin position="62"/>
        <end position="81"/>
    </location>
</feature>
<proteinExistence type="predicted"/>
<dbReference type="OrthoDB" id="10529056at2759"/>
<organism evidence="2 3">
    <name type="scientific">Passalora fulva</name>
    <name type="common">Tomato leaf mold</name>
    <name type="synonym">Cladosporium fulvum</name>
    <dbReference type="NCBI Taxonomy" id="5499"/>
    <lineage>
        <taxon>Eukaryota</taxon>
        <taxon>Fungi</taxon>
        <taxon>Dikarya</taxon>
        <taxon>Ascomycota</taxon>
        <taxon>Pezizomycotina</taxon>
        <taxon>Dothideomycetes</taxon>
        <taxon>Dothideomycetidae</taxon>
        <taxon>Mycosphaerellales</taxon>
        <taxon>Mycosphaerellaceae</taxon>
        <taxon>Fulvia</taxon>
    </lineage>
</organism>
<feature type="region of interest" description="Disordered" evidence="1">
    <location>
        <begin position="1"/>
        <end position="115"/>
    </location>
</feature>
<dbReference type="GeneID" id="71980774"/>
<sequence>MSTLSKQQEQGGDEPELSESELDSYIISVPDLNKSKKSSKPSKLPATPKKGNKKVQPVVDASTPSTVNYSSPAKSYTSTSTPEKEGTPSKKKNIGWFGTDARVFSSPLKGSSRKA</sequence>
<feature type="compositionally biased region" description="Polar residues" evidence="1">
    <location>
        <begin position="1"/>
        <end position="10"/>
    </location>
</feature>
<feature type="compositionally biased region" description="Acidic residues" evidence="1">
    <location>
        <begin position="11"/>
        <end position="22"/>
    </location>
</feature>
<reference evidence="2" key="2">
    <citation type="journal article" date="2022" name="Microb. Genom.">
        <title>A chromosome-scale genome assembly of the tomato pathogen Cladosporium fulvum reveals a compartmentalized genome architecture and the presence of a dispensable chromosome.</title>
        <authorList>
            <person name="Zaccaron A.Z."/>
            <person name="Chen L.H."/>
            <person name="Samaras A."/>
            <person name="Stergiopoulos I."/>
        </authorList>
    </citation>
    <scope>NUCLEOTIDE SEQUENCE</scope>
    <source>
        <strain evidence="2">Race5_Kim</strain>
    </source>
</reference>
<reference evidence="2" key="1">
    <citation type="submission" date="2021-12" db="EMBL/GenBank/DDBJ databases">
        <authorList>
            <person name="Zaccaron A."/>
            <person name="Stergiopoulos I."/>
        </authorList>
    </citation>
    <scope>NUCLEOTIDE SEQUENCE</scope>
    <source>
        <strain evidence="2">Race5_Kim</strain>
    </source>
</reference>
<evidence type="ECO:0000256" key="1">
    <source>
        <dbReference type="SAM" id="MobiDB-lite"/>
    </source>
</evidence>
<dbReference type="KEGG" id="ffu:CLAFUR5_00896"/>
<dbReference type="EMBL" id="CP090163">
    <property type="protein sequence ID" value="UJO11643.1"/>
    <property type="molecule type" value="Genomic_DNA"/>
</dbReference>
<dbReference type="AlphaFoldDB" id="A0A9Q8L6C8"/>
<dbReference type="OMA" id="WFGTDAR"/>